<gene>
    <name evidence="7" type="ORF">ADH67_05230</name>
</gene>
<dbReference type="GO" id="GO:0016020">
    <property type="term" value="C:membrane"/>
    <property type="evidence" value="ECO:0007669"/>
    <property type="project" value="UniProtKB-SubCell"/>
</dbReference>
<evidence type="ECO:0000256" key="4">
    <source>
        <dbReference type="ARBA" id="ARBA00023136"/>
    </source>
</evidence>
<feature type="transmembrane region" description="Helical" evidence="5">
    <location>
        <begin position="189"/>
        <end position="209"/>
    </location>
</feature>
<feature type="transmembrane region" description="Helical" evidence="5">
    <location>
        <begin position="388"/>
        <end position="406"/>
    </location>
</feature>
<dbReference type="PANTHER" id="PTHR37422">
    <property type="entry name" value="TEICHURONIC ACID BIOSYNTHESIS PROTEIN TUAE"/>
    <property type="match status" value="1"/>
</dbReference>
<keyword evidence="8" id="KW-1185">Reference proteome</keyword>
<accession>A0A227KQF1</accession>
<feature type="transmembrane region" description="Helical" evidence="5">
    <location>
        <begin position="418"/>
        <end position="434"/>
    </location>
</feature>
<protein>
    <recommendedName>
        <fullName evidence="6">O-antigen ligase-related domain-containing protein</fullName>
    </recommendedName>
</protein>
<evidence type="ECO:0000256" key="3">
    <source>
        <dbReference type="ARBA" id="ARBA00022989"/>
    </source>
</evidence>
<keyword evidence="3 5" id="KW-1133">Transmembrane helix</keyword>
<feature type="domain" description="O-antigen ligase-related" evidence="6">
    <location>
        <begin position="226"/>
        <end position="368"/>
    </location>
</feature>
<comment type="subcellular location">
    <subcellularLocation>
        <location evidence="1">Membrane</location>
        <topology evidence="1">Multi-pass membrane protein</topology>
    </subcellularLocation>
</comment>
<keyword evidence="4 5" id="KW-0472">Membrane</keyword>
<feature type="transmembrane region" description="Helical" evidence="5">
    <location>
        <begin position="70"/>
        <end position="87"/>
    </location>
</feature>
<dbReference type="InterPro" id="IPR051533">
    <property type="entry name" value="WaaL-like"/>
</dbReference>
<evidence type="ECO:0000256" key="5">
    <source>
        <dbReference type="SAM" id="Phobius"/>
    </source>
</evidence>
<feature type="transmembrane region" description="Helical" evidence="5">
    <location>
        <begin position="47"/>
        <end position="64"/>
    </location>
</feature>
<evidence type="ECO:0000313" key="7">
    <source>
        <dbReference type="EMBL" id="OXE50383.1"/>
    </source>
</evidence>
<evidence type="ECO:0000256" key="2">
    <source>
        <dbReference type="ARBA" id="ARBA00022692"/>
    </source>
</evidence>
<feature type="transmembrane region" description="Helical" evidence="5">
    <location>
        <begin position="216"/>
        <end position="235"/>
    </location>
</feature>
<feature type="transmembrane region" description="Helical" evidence="5">
    <location>
        <begin position="99"/>
        <end position="118"/>
    </location>
</feature>
<evidence type="ECO:0000259" key="6">
    <source>
        <dbReference type="Pfam" id="PF04932"/>
    </source>
</evidence>
<dbReference type="InterPro" id="IPR007016">
    <property type="entry name" value="O-antigen_ligase-rel_domated"/>
</dbReference>
<reference evidence="8" key="1">
    <citation type="submission" date="2017-05" db="EMBL/GenBank/DDBJ databases">
        <title>Improved OligoMM genomes.</title>
        <authorList>
            <person name="Garzetti D."/>
        </authorList>
    </citation>
    <scope>NUCLEOTIDE SEQUENCE [LARGE SCALE GENOMIC DNA]</scope>
    <source>
        <strain evidence="8">YL45</strain>
    </source>
</reference>
<proteinExistence type="predicted"/>
<name>A0A227KQF1_9BURK</name>
<organism evidence="7 8">
    <name type="scientific">Turicimonas muris</name>
    <dbReference type="NCBI Taxonomy" id="1796652"/>
    <lineage>
        <taxon>Bacteria</taxon>
        <taxon>Pseudomonadati</taxon>
        <taxon>Pseudomonadota</taxon>
        <taxon>Betaproteobacteria</taxon>
        <taxon>Burkholderiales</taxon>
        <taxon>Sutterellaceae</taxon>
        <taxon>Turicimonas</taxon>
    </lineage>
</organism>
<dbReference type="PANTHER" id="PTHR37422:SF13">
    <property type="entry name" value="LIPOPOLYSACCHARIDE BIOSYNTHESIS PROTEIN PA4999-RELATED"/>
    <property type="match status" value="1"/>
</dbReference>
<keyword evidence="2 5" id="KW-0812">Transmembrane</keyword>
<feature type="transmembrane region" description="Helical" evidence="5">
    <location>
        <begin position="264"/>
        <end position="282"/>
    </location>
</feature>
<feature type="transmembrane region" description="Helical" evidence="5">
    <location>
        <begin position="155"/>
        <end position="177"/>
    </location>
</feature>
<feature type="transmembrane region" description="Helical" evidence="5">
    <location>
        <begin position="352"/>
        <end position="376"/>
    </location>
</feature>
<comment type="caution">
    <text evidence="7">The sequence shown here is derived from an EMBL/GenBank/DDBJ whole genome shotgun (WGS) entry which is preliminary data.</text>
</comment>
<evidence type="ECO:0000313" key="8">
    <source>
        <dbReference type="Proteomes" id="UP000214610"/>
    </source>
</evidence>
<dbReference type="AlphaFoldDB" id="A0A227KQF1"/>
<dbReference type="Proteomes" id="UP000214610">
    <property type="component" value="Unassembled WGS sequence"/>
</dbReference>
<dbReference type="Pfam" id="PF04932">
    <property type="entry name" value="Wzy_C"/>
    <property type="match status" value="1"/>
</dbReference>
<evidence type="ECO:0000256" key="1">
    <source>
        <dbReference type="ARBA" id="ARBA00004141"/>
    </source>
</evidence>
<feature type="transmembrane region" description="Helical" evidence="5">
    <location>
        <begin position="124"/>
        <end position="148"/>
    </location>
</feature>
<dbReference type="EMBL" id="NHMP01000002">
    <property type="protein sequence ID" value="OXE50383.1"/>
    <property type="molecule type" value="Genomic_DNA"/>
</dbReference>
<sequence>MCCKSQNGVMQRGKREDLNYGHSLFSTFGWIICGNKMNLSNFFKRQNFLESSLLLCFCLCAFFQCIQVKVSNLFQILVYLFFVLYLIKNPQEIKTRFKRFQIFFLIYLIYAILEFLPVLTSPDIFIALGVWSRTYLMRGVLFLVLLLSFKNWRPYFLVFFSLVVSFSVDSIACLFIDPLPKFGGRVTGFFGHPMVYAGFACIVLPFFFYKALQENILFKKVACIAFCFAFLVLLVLNGTRGAWLAVGASFIVMLLFFKFSFKSLLIVFCIASSIGVGSLYTSEEVSSRMKTLTSSEIYLKSERILLWKSSYKMFQDHPFFGVGLGAYGDQYKNKYIDNNAKERNLTRAHSNIFQLLGESGLSGLIGYLLLFGFLLLNSFRNFTKFKQGIYVVIFVSTLCLFLQGLTEYNLGHSAVMKFYWLWVGALFPLSLYLRNQNENWNSL</sequence>